<dbReference type="EMBL" id="JACEIK010001454">
    <property type="protein sequence ID" value="MCD7469545.1"/>
    <property type="molecule type" value="Genomic_DNA"/>
</dbReference>
<proteinExistence type="predicted"/>
<organism evidence="1 2">
    <name type="scientific">Datura stramonium</name>
    <name type="common">Jimsonweed</name>
    <name type="synonym">Common thornapple</name>
    <dbReference type="NCBI Taxonomy" id="4076"/>
    <lineage>
        <taxon>Eukaryota</taxon>
        <taxon>Viridiplantae</taxon>
        <taxon>Streptophyta</taxon>
        <taxon>Embryophyta</taxon>
        <taxon>Tracheophyta</taxon>
        <taxon>Spermatophyta</taxon>
        <taxon>Magnoliopsida</taxon>
        <taxon>eudicotyledons</taxon>
        <taxon>Gunneridae</taxon>
        <taxon>Pentapetalae</taxon>
        <taxon>asterids</taxon>
        <taxon>lamiids</taxon>
        <taxon>Solanales</taxon>
        <taxon>Solanaceae</taxon>
        <taxon>Solanoideae</taxon>
        <taxon>Datureae</taxon>
        <taxon>Datura</taxon>
    </lineage>
</organism>
<evidence type="ECO:0000313" key="1">
    <source>
        <dbReference type="EMBL" id="MCD7469545.1"/>
    </source>
</evidence>
<evidence type="ECO:0000313" key="2">
    <source>
        <dbReference type="Proteomes" id="UP000823775"/>
    </source>
</evidence>
<gene>
    <name evidence="1" type="ORF">HAX54_008654</name>
</gene>
<sequence>MQLMVQDADRLFKRQSANQKTDLVRLICSCVYIEERSLKLIILVELVYFDSPGKLPSPFEISSLPNLNLRLQENVDSAISGAHFSLVSRISAELL</sequence>
<keyword evidence="2" id="KW-1185">Reference proteome</keyword>
<accession>A0ABS8TEY0</accession>
<dbReference type="Proteomes" id="UP000823775">
    <property type="component" value="Unassembled WGS sequence"/>
</dbReference>
<name>A0ABS8TEY0_DATST</name>
<reference evidence="1 2" key="1">
    <citation type="journal article" date="2021" name="BMC Genomics">
        <title>Datura genome reveals duplications of psychoactive alkaloid biosynthetic genes and high mutation rate following tissue culture.</title>
        <authorList>
            <person name="Rajewski A."/>
            <person name="Carter-House D."/>
            <person name="Stajich J."/>
            <person name="Litt A."/>
        </authorList>
    </citation>
    <scope>NUCLEOTIDE SEQUENCE [LARGE SCALE GENOMIC DNA]</scope>
    <source>
        <strain evidence="1">AR-01</strain>
    </source>
</reference>
<comment type="caution">
    <text evidence="1">The sequence shown here is derived from an EMBL/GenBank/DDBJ whole genome shotgun (WGS) entry which is preliminary data.</text>
</comment>
<protein>
    <submittedName>
        <fullName evidence="1">Uncharacterized protein</fullName>
    </submittedName>
</protein>